<comment type="cofactor">
    <cofactor evidence="9">
        <name>Mg(2+)</name>
        <dbReference type="ChEBI" id="CHEBI:18420"/>
    </cofactor>
    <text evidence="9">Binds 1 Mg(2+) ion per subunit.</text>
</comment>
<dbReference type="InterPro" id="IPR005846">
    <property type="entry name" value="A-D-PHexomutase_a/b/a-III"/>
</dbReference>
<evidence type="ECO:0000256" key="9">
    <source>
        <dbReference type="HAMAP-Rule" id="MF_01554"/>
    </source>
</evidence>
<dbReference type="FunFam" id="3.40.120.10:FF:000002">
    <property type="entry name" value="Phosphoglucosamine mutase"/>
    <property type="match status" value="1"/>
</dbReference>
<keyword evidence="3 9" id="KW-0479">Metal-binding</keyword>
<dbReference type="FunFam" id="3.30.310.50:FF:000001">
    <property type="entry name" value="Phosphoglucosamine mutase"/>
    <property type="match status" value="1"/>
</dbReference>
<feature type="domain" description="Alpha-D-phosphohexomutase C-terminal" evidence="12">
    <location>
        <begin position="381"/>
        <end position="449"/>
    </location>
</feature>
<reference evidence="17" key="1">
    <citation type="submission" date="2018-03" db="EMBL/GenBank/DDBJ databases">
        <title>Ecological and genomic features of two cosmopolitan and abundant freshwater picocyanobacteria.</title>
        <authorList>
            <person name="Cabello-Yeves P.J."/>
            <person name="Picazo A."/>
            <person name="Camacho A."/>
            <person name="Callieri C."/>
            <person name="Rosselli R."/>
            <person name="Roda-Garcia J."/>
            <person name="Coutinho F.H."/>
            <person name="Rodriguez-Valera F."/>
        </authorList>
    </citation>
    <scope>NUCLEOTIDE SEQUENCE [LARGE SCALE GENOMIC DNA]</scope>
    <source>
        <strain evidence="17">Tous</strain>
    </source>
</reference>
<keyword evidence="17" id="KW-1185">Reference proteome</keyword>
<dbReference type="GO" id="GO:0000287">
    <property type="term" value="F:magnesium ion binding"/>
    <property type="evidence" value="ECO:0007669"/>
    <property type="project" value="UniProtKB-UniRule"/>
</dbReference>
<dbReference type="STRING" id="1910958.BTM30_08600"/>
<dbReference type="Pfam" id="PF02878">
    <property type="entry name" value="PGM_PMM_I"/>
    <property type="match status" value="1"/>
</dbReference>
<comment type="catalytic activity">
    <reaction evidence="6 9 11">
        <text>alpha-D-glucosamine 1-phosphate = D-glucosamine 6-phosphate</text>
        <dbReference type="Rhea" id="RHEA:23424"/>
        <dbReference type="ChEBI" id="CHEBI:58516"/>
        <dbReference type="ChEBI" id="CHEBI:58725"/>
        <dbReference type="EC" id="5.4.2.10"/>
    </reaction>
</comment>
<evidence type="ECO:0000256" key="6">
    <source>
        <dbReference type="ARBA" id="ARBA00050364"/>
    </source>
</evidence>
<comment type="similarity">
    <text evidence="1 9 10">Belongs to the phosphohexose mutase family.</text>
</comment>
<feature type="domain" description="Alpha-D-phosphohexomutase alpha/beta/alpha" evidence="15">
    <location>
        <begin position="265"/>
        <end position="373"/>
    </location>
</feature>
<dbReference type="Proteomes" id="UP000240206">
    <property type="component" value="Unassembled WGS sequence"/>
</dbReference>
<evidence type="ECO:0000256" key="4">
    <source>
        <dbReference type="ARBA" id="ARBA00022842"/>
    </source>
</evidence>
<dbReference type="HAMAP" id="MF_01554_B">
    <property type="entry name" value="GlmM_B"/>
    <property type="match status" value="1"/>
</dbReference>
<dbReference type="RefSeq" id="WP_106500438.1">
    <property type="nucleotide sequence ID" value="NZ_PXVC01000050.1"/>
</dbReference>
<dbReference type="GO" id="GO:0006048">
    <property type="term" value="P:UDP-N-acetylglucosamine biosynthetic process"/>
    <property type="evidence" value="ECO:0007669"/>
    <property type="project" value="TreeGrafter"/>
</dbReference>
<evidence type="ECO:0000313" key="16">
    <source>
        <dbReference type="EMBL" id="PSI01095.1"/>
    </source>
</evidence>
<feature type="active site" description="Phosphoserine intermediate" evidence="9">
    <location>
        <position position="111"/>
    </location>
</feature>
<dbReference type="InterPro" id="IPR016066">
    <property type="entry name" value="A-D-PHexomutase_CS"/>
</dbReference>
<dbReference type="InterPro" id="IPR005841">
    <property type="entry name" value="Alpha-D-phosphohexomutase_SF"/>
</dbReference>
<dbReference type="Gene3D" id="3.30.310.50">
    <property type="entry name" value="Alpha-D-phosphohexomutase, C-terminal domain"/>
    <property type="match status" value="1"/>
</dbReference>
<dbReference type="SUPFAM" id="SSF55957">
    <property type="entry name" value="Phosphoglucomutase, C-terminal domain"/>
    <property type="match status" value="1"/>
</dbReference>
<evidence type="ECO:0000256" key="8">
    <source>
        <dbReference type="ARBA" id="ARBA00068193"/>
    </source>
</evidence>
<evidence type="ECO:0000313" key="17">
    <source>
        <dbReference type="Proteomes" id="UP000240206"/>
    </source>
</evidence>
<proteinExistence type="inferred from homology"/>
<name>A0A2P7ECZ7_9SYNE</name>
<protein>
    <recommendedName>
        <fullName evidence="8 9">Phosphoglucosamine mutase</fullName>
        <ecNumber evidence="7 9">5.4.2.10</ecNumber>
    </recommendedName>
</protein>
<dbReference type="Gene3D" id="3.40.120.10">
    <property type="entry name" value="Alpha-D-Glucose-1,6-Bisphosphate, subunit A, domain 3"/>
    <property type="match status" value="3"/>
</dbReference>
<feature type="binding site" description="via phosphate group" evidence="9">
    <location>
        <position position="111"/>
    </location>
    <ligand>
        <name>Mg(2+)</name>
        <dbReference type="ChEBI" id="CHEBI:18420"/>
    </ligand>
</feature>
<gene>
    <name evidence="9" type="primary">glmM</name>
    <name evidence="16" type="ORF">C7K08_09720</name>
</gene>
<dbReference type="InterPro" id="IPR006352">
    <property type="entry name" value="GlmM_bact"/>
</dbReference>
<dbReference type="EMBL" id="PXVC01000050">
    <property type="protein sequence ID" value="PSI01095.1"/>
    <property type="molecule type" value="Genomic_DNA"/>
</dbReference>
<feature type="modified residue" description="Phosphoserine" evidence="9">
    <location>
        <position position="111"/>
    </location>
</feature>
<feature type="domain" description="Alpha-D-phosphohexomutase alpha/beta/alpha" evidence="13">
    <location>
        <begin position="18"/>
        <end position="142"/>
    </location>
</feature>
<feature type="binding site" evidence="9">
    <location>
        <position position="248"/>
    </location>
    <ligand>
        <name>Mg(2+)</name>
        <dbReference type="ChEBI" id="CHEBI:18420"/>
    </ligand>
</feature>
<dbReference type="FunFam" id="3.40.120.10:FF:000001">
    <property type="entry name" value="Phosphoglucosamine mutase"/>
    <property type="match status" value="1"/>
</dbReference>
<dbReference type="InterPro" id="IPR050060">
    <property type="entry name" value="Phosphoglucosamine_mutase"/>
</dbReference>
<dbReference type="Pfam" id="PF02879">
    <property type="entry name" value="PGM_PMM_II"/>
    <property type="match status" value="1"/>
</dbReference>
<dbReference type="GO" id="GO:0005975">
    <property type="term" value="P:carbohydrate metabolic process"/>
    <property type="evidence" value="ECO:0007669"/>
    <property type="project" value="InterPro"/>
</dbReference>
<sequence>MADLATHPVGQPFSAGVSFGTDGIRGLVGGLMTPALAMQVGYWGGLVLQGEGPVLIGRDSRSSGWMLSAALEAGLTAAGREVWNLGLCPTPAVARLVQQQGAAGGVMVSASHNPPADNGIKLFAAGGSKLARQQQELIEAGLRGELPAAANRCGSSHQRSDLLAIYRQLLREGLADNQLSGRRIVLDLCWGSATACSSELFRSLGAEVIELHGSPDGNAINVGCGSTHLAPLQEAVRQSGAELGFAFDGDADRVLAVDGEGRLVDGDHILFMWGSALAAAGQLPKQLLVATVMSNLGFERAWRSGGGQLERTAVGDQYVHEAMQNLGAALGGEQSGHILCAHHGLTGDGLLTALQLAALLKPGESLADRRNQSFVSYPQRLKNVRVANRERRQQWQQCDPLAQAVARAEAEMAGEGRVLVRASGTEPLLRVMVEASSQAVVDHWIENLAAIAERELNH</sequence>
<dbReference type="SUPFAM" id="SSF53738">
    <property type="entry name" value="Phosphoglucomutase, first 3 domains"/>
    <property type="match status" value="3"/>
</dbReference>
<comment type="caution">
    <text evidence="16">The sequence shown here is derived from an EMBL/GenBank/DDBJ whole genome shotgun (WGS) entry which is preliminary data.</text>
</comment>
<dbReference type="EC" id="5.4.2.10" evidence="7 9"/>
<evidence type="ECO:0000256" key="10">
    <source>
        <dbReference type="RuleBase" id="RU004326"/>
    </source>
</evidence>
<dbReference type="AlphaFoldDB" id="A0A2P7ECZ7"/>
<dbReference type="InterPro" id="IPR005844">
    <property type="entry name" value="A-D-PHexomutase_a/b/a-I"/>
</dbReference>
<dbReference type="InterPro" id="IPR005843">
    <property type="entry name" value="A-D-PHexomutase_C"/>
</dbReference>
<organism evidence="16 17">
    <name type="scientific">Synechococcus lacustris str. Tous</name>
    <dbReference type="NCBI Taxonomy" id="1910958"/>
    <lineage>
        <taxon>Bacteria</taxon>
        <taxon>Bacillati</taxon>
        <taxon>Cyanobacteriota</taxon>
        <taxon>Cyanophyceae</taxon>
        <taxon>Synechococcales</taxon>
        <taxon>Synechococcaceae</taxon>
        <taxon>Synechococcus</taxon>
    </lineage>
</organism>
<evidence type="ECO:0000259" key="14">
    <source>
        <dbReference type="Pfam" id="PF02879"/>
    </source>
</evidence>
<feature type="domain" description="Alpha-D-phosphohexomutase alpha/beta/alpha" evidence="14">
    <location>
        <begin position="166"/>
        <end position="261"/>
    </location>
</feature>
<evidence type="ECO:0000256" key="2">
    <source>
        <dbReference type="ARBA" id="ARBA00022553"/>
    </source>
</evidence>
<evidence type="ECO:0000259" key="12">
    <source>
        <dbReference type="Pfam" id="PF00408"/>
    </source>
</evidence>
<evidence type="ECO:0000256" key="11">
    <source>
        <dbReference type="RuleBase" id="RU004327"/>
    </source>
</evidence>
<dbReference type="CDD" id="cd05802">
    <property type="entry name" value="GlmM"/>
    <property type="match status" value="1"/>
</dbReference>
<dbReference type="InterPro" id="IPR005845">
    <property type="entry name" value="A-D-PHexomutase_a/b/a-II"/>
</dbReference>
<feature type="binding site" evidence="9">
    <location>
        <position position="252"/>
    </location>
    <ligand>
        <name>Mg(2+)</name>
        <dbReference type="ChEBI" id="CHEBI:18420"/>
    </ligand>
</feature>
<feature type="binding site" evidence="9">
    <location>
        <position position="250"/>
    </location>
    <ligand>
        <name>Mg(2+)</name>
        <dbReference type="ChEBI" id="CHEBI:18420"/>
    </ligand>
</feature>
<dbReference type="PANTHER" id="PTHR42946:SF1">
    <property type="entry name" value="PHOSPHOGLUCOMUTASE (ALPHA-D-GLUCOSE-1,6-BISPHOSPHATE-DEPENDENT)"/>
    <property type="match status" value="1"/>
</dbReference>
<comment type="function">
    <text evidence="9 11">Catalyzes the conversion of glucosamine-6-phosphate to glucosamine-1-phosphate.</text>
</comment>
<dbReference type="PRINTS" id="PR00509">
    <property type="entry name" value="PGMPMM"/>
</dbReference>
<keyword evidence="5 9" id="KW-0413">Isomerase</keyword>
<evidence type="ECO:0000256" key="7">
    <source>
        <dbReference type="ARBA" id="ARBA00066330"/>
    </source>
</evidence>
<evidence type="ECO:0000259" key="13">
    <source>
        <dbReference type="Pfam" id="PF02878"/>
    </source>
</evidence>
<dbReference type="GO" id="GO:0008966">
    <property type="term" value="F:phosphoglucosamine mutase activity"/>
    <property type="evidence" value="ECO:0007669"/>
    <property type="project" value="UniProtKB-UniRule"/>
</dbReference>
<dbReference type="PROSITE" id="PS00710">
    <property type="entry name" value="PGM_PMM"/>
    <property type="match status" value="1"/>
</dbReference>
<comment type="PTM">
    <text evidence="9">Activated by phosphorylation.</text>
</comment>
<dbReference type="PANTHER" id="PTHR42946">
    <property type="entry name" value="PHOSPHOHEXOSE MUTASE"/>
    <property type="match status" value="1"/>
</dbReference>
<dbReference type="GO" id="GO:0009252">
    <property type="term" value="P:peptidoglycan biosynthetic process"/>
    <property type="evidence" value="ECO:0007669"/>
    <property type="project" value="TreeGrafter"/>
</dbReference>
<dbReference type="Pfam" id="PF00408">
    <property type="entry name" value="PGM_PMM_IV"/>
    <property type="match status" value="1"/>
</dbReference>
<accession>A0A2P7ECZ7</accession>
<evidence type="ECO:0000256" key="1">
    <source>
        <dbReference type="ARBA" id="ARBA00010231"/>
    </source>
</evidence>
<dbReference type="GO" id="GO:0004615">
    <property type="term" value="F:phosphomannomutase activity"/>
    <property type="evidence" value="ECO:0007669"/>
    <property type="project" value="TreeGrafter"/>
</dbReference>
<evidence type="ECO:0000256" key="5">
    <source>
        <dbReference type="ARBA" id="ARBA00023235"/>
    </source>
</evidence>
<dbReference type="InterPro" id="IPR036900">
    <property type="entry name" value="A-D-PHexomutase_C_sf"/>
</dbReference>
<keyword evidence="2 9" id="KW-0597">Phosphoprotein</keyword>
<dbReference type="NCBIfam" id="TIGR01455">
    <property type="entry name" value="glmM"/>
    <property type="match status" value="1"/>
</dbReference>
<dbReference type="InterPro" id="IPR016055">
    <property type="entry name" value="A-D-PHexomutase_a/b/a-I/II/III"/>
</dbReference>
<evidence type="ECO:0000259" key="15">
    <source>
        <dbReference type="Pfam" id="PF02880"/>
    </source>
</evidence>
<dbReference type="Pfam" id="PF02880">
    <property type="entry name" value="PGM_PMM_III"/>
    <property type="match status" value="1"/>
</dbReference>
<evidence type="ECO:0000256" key="3">
    <source>
        <dbReference type="ARBA" id="ARBA00022723"/>
    </source>
</evidence>
<keyword evidence="4 9" id="KW-0460">Magnesium</keyword>
<dbReference type="GO" id="GO:0005829">
    <property type="term" value="C:cytosol"/>
    <property type="evidence" value="ECO:0007669"/>
    <property type="project" value="TreeGrafter"/>
</dbReference>